<keyword evidence="1" id="KW-0547">Nucleotide-binding</keyword>
<evidence type="ECO:0000313" key="8">
    <source>
        <dbReference type="Proteomes" id="UP001231166"/>
    </source>
</evidence>
<dbReference type="AlphaFoldDB" id="A0AAX3YCE9"/>
<dbReference type="Proteomes" id="UP001231166">
    <property type="component" value="Chromosome"/>
</dbReference>
<dbReference type="PROSITE" id="PS50045">
    <property type="entry name" value="SIGMA54_INTERACT_4"/>
    <property type="match status" value="1"/>
</dbReference>
<feature type="compositionally biased region" description="Basic and acidic residues" evidence="5">
    <location>
        <begin position="12"/>
        <end position="28"/>
    </location>
</feature>
<reference evidence="7" key="1">
    <citation type="submission" date="2023-07" db="EMBL/GenBank/DDBJ databases">
        <title>Genomic analysis of Rhodococcus opacus VOC-14 with glycol ethers degradation activity.</title>
        <authorList>
            <person name="Narkevich D.A."/>
            <person name="Hlushen A.M."/>
            <person name="Akhremchuk A.E."/>
            <person name="Sikolenko M.A."/>
            <person name="Valentovich L.N."/>
        </authorList>
    </citation>
    <scope>NUCLEOTIDE SEQUENCE</scope>
    <source>
        <strain evidence="7">VOC-14</strain>
    </source>
</reference>
<dbReference type="PANTHER" id="PTHR32071:SF122">
    <property type="entry name" value="SIGMA FACTOR"/>
    <property type="match status" value="1"/>
</dbReference>
<keyword evidence="3" id="KW-0805">Transcription regulation</keyword>
<evidence type="ECO:0000256" key="3">
    <source>
        <dbReference type="ARBA" id="ARBA00023015"/>
    </source>
</evidence>
<keyword evidence="4" id="KW-0804">Transcription</keyword>
<dbReference type="Gene3D" id="1.10.8.60">
    <property type="match status" value="1"/>
</dbReference>
<dbReference type="Gene3D" id="1.10.10.60">
    <property type="entry name" value="Homeodomain-like"/>
    <property type="match status" value="1"/>
</dbReference>
<dbReference type="SUPFAM" id="SSF46689">
    <property type="entry name" value="Homeodomain-like"/>
    <property type="match status" value="1"/>
</dbReference>
<evidence type="ECO:0000256" key="2">
    <source>
        <dbReference type="ARBA" id="ARBA00022840"/>
    </source>
</evidence>
<feature type="region of interest" description="Disordered" evidence="5">
    <location>
        <begin position="1"/>
        <end position="28"/>
    </location>
</feature>
<dbReference type="InterPro" id="IPR002078">
    <property type="entry name" value="Sigma_54_int"/>
</dbReference>
<dbReference type="InterPro" id="IPR058031">
    <property type="entry name" value="AAA_lid_NorR"/>
</dbReference>
<dbReference type="PRINTS" id="PR01590">
    <property type="entry name" value="HTHFIS"/>
</dbReference>
<feature type="compositionally biased region" description="Low complexity" evidence="5">
    <location>
        <begin position="342"/>
        <end position="360"/>
    </location>
</feature>
<dbReference type="GO" id="GO:0006355">
    <property type="term" value="P:regulation of DNA-templated transcription"/>
    <property type="evidence" value="ECO:0007669"/>
    <property type="project" value="InterPro"/>
</dbReference>
<dbReference type="PANTHER" id="PTHR32071">
    <property type="entry name" value="TRANSCRIPTIONAL REGULATORY PROTEIN"/>
    <property type="match status" value="1"/>
</dbReference>
<organism evidence="7 8">
    <name type="scientific">Rhodococcus opacus</name>
    <name type="common">Nocardia opaca</name>
    <dbReference type="NCBI Taxonomy" id="37919"/>
    <lineage>
        <taxon>Bacteria</taxon>
        <taxon>Bacillati</taxon>
        <taxon>Actinomycetota</taxon>
        <taxon>Actinomycetes</taxon>
        <taxon>Mycobacteriales</taxon>
        <taxon>Nocardiaceae</taxon>
        <taxon>Rhodococcus</taxon>
    </lineage>
</organism>
<dbReference type="GO" id="GO:0005524">
    <property type="term" value="F:ATP binding"/>
    <property type="evidence" value="ECO:0007669"/>
    <property type="project" value="UniProtKB-KW"/>
</dbReference>
<dbReference type="InterPro" id="IPR029016">
    <property type="entry name" value="GAF-like_dom_sf"/>
</dbReference>
<keyword evidence="2" id="KW-0067">ATP-binding</keyword>
<dbReference type="Gene3D" id="3.30.450.40">
    <property type="match status" value="1"/>
</dbReference>
<evidence type="ECO:0000313" key="7">
    <source>
        <dbReference type="EMBL" id="WLF47030.1"/>
    </source>
</evidence>
<dbReference type="InterPro" id="IPR009057">
    <property type="entry name" value="Homeodomain-like_sf"/>
</dbReference>
<feature type="domain" description="Sigma-54 factor interaction" evidence="6">
    <location>
        <begin position="498"/>
        <end position="557"/>
    </location>
</feature>
<evidence type="ECO:0000256" key="5">
    <source>
        <dbReference type="SAM" id="MobiDB-lite"/>
    </source>
</evidence>
<proteinExistence type="predicted"/>
<evidence type="ECO:0000256" key="1">
    <source>
        <dbReference type="ARBA" id="ARBA00022741"/>
    </source>
</evidence>
<evidence type="ECO:0000256" key="4">
    <source>
        <dbReference type="ARBA" id="ARBA00023163"/>
    </source>
</evidence>
<dbReference type="EMBL" id="CP130953">
    <property type="protein sequence ID" value="WLF47030.1"/>
    <property type="molecule type" value="Genomic_DNA"/>
</dbReference>
<gene>
    <name evidence="7" type="ORF">Q5707_35065</name>
</gene>
<feature type="region of interest" description="Disordered" evidence="5">
    <location>
        <begin position="339"/>
        <end position="365"/>
    </location>
</feature>
<dbReference type="InterPro" id="IPR002197">
    <property type="entry name" value="HTH_Fis"/>
</dbReference>
<dbReference type="Pfam" id="PF25601">
    <property type="entry name" value="AAA_lid_14"/>
    <property type="match status" value="1"/>
</dbReference>
<evidence type="ECO:0000259" key="6">
    <source>
        <dbReference type="PROSITE" id="PS50045"/>
    </source>
</evidence>
<dbReference type="Pfam" id="PF02954">
    <property type="entry name" value="HTH_8"/>
    <property type="match status" value="1"/>
</dbReference>
<protein>
    <submittedName>
        <fullName evidence="7">Helix-turn-helix domain-containing protein</fullName>
    </submittedName>
</protein>
<dbReference type="SUPFAM" id="SSF52540">
    <property type="entry name" value="P-loop containing nucleoside triphosphate hydrolases"/>
    <property type="match status" value="1"/>
</dbReference>
<name>A0AAX3YCE9_RHOOP</name>
<accession>A0AAX3YCE9</accession>
<dbReference type="GO" id="GO:0043565">
    <property type="term" value="F:sequence-specific DNA binding"/>
    <property type="evidence" value="ECO:0007669"/>
    <property type="project" value="InterPro"/>
</dbReference>
<sequence length="629" mass="67547">MHTRPRWSIGHPRSEERSRRSPMESSDRRLRVAAARAGYLSTGDADPGAVSDFVAASWRRSQGAGVAADGGEVPYIGDVDTTSRLVRCSQPIIDRLVEATADLPLSIALSDSKARVLARVDTTRTIGLRIDSISLAPGFDYAEGHIGTNGVGTVLESGRSVHIVGPEHFHERFQPYSCSGAPIHDPMTGHIEGVLDLTCLTEHSTPMLHSIVRSAANDIEQSLLNDRSLRQQALFEAFLRIESRSKTAVFAIGRQVTMANALAQSVFDPAEQRMIAHHATYLMEGRQAVDDEIELPGQRLAHLKGTCVSAGSEIAGIVVEVRAVQEGSTPRARGIRHTTKRTTGFHSAAGAATSSSSPGALDQDSNSPLWRRACNDVAAALYRNESLLVTGEPGTGKVSLLTATFHHVHPGSRSIELDADDLAHDGTDAATSETGAPTLFILRRLQDLTPDGVTKAHAFLDDIARSDRPVCAAATVSGACADADPVRELLPHFQRSTSVPPVRHRIDDLPALIRQILAKHSPGRSTSLSAAATRTIARYTWPGNVRQLDEALQAALDKRPVGEIQCEDLPGYCYQTSGRTLTALESIERDAIVQALRDAAGNRVQAAASLGIARSSLYRKLKSFGIAVD</sequence>
<dbReference type="InterPro" id="IPR027417">
    <property type="entry name" value="P-loop_NTPase"/>
</dbReference>